<dbReference type="SUPFAM" id="SSF55298">
    <property type="entry name" value="YjgF-like"/>
    <property type="match status" value="1"/>
</dbReference>
<dbReference type="CDD" id="cd00448">
    <property type="entry name" value="YjgF_YER057c_UK114_family"/>
    <property type="match status" value="1"/>
</dbReference>
<gene>
    <name evidence="2" type="ORF">A3F03_02075</name>
</gene>
<evidence type="ECO:0008006" key="4">
    <source>
        <dbReference type="Google" id="ProtNLM"/>
    </source>
</evidence>
<protein>
    <recommendedName>
        <fullName evidence="4">Reactive intermediate/imine deaminase</fullName>
    </recommendedName>
</protein>
<evidence type="ECO:0000313" key="2">
    <source>
        <dbReference type="EMBL" id="OGK38333.1"/>
    </source>
</evidence>
<evidence type="ECO:0000256" key="1">
    <source>
        <dbReference type="ARBA" id="ARBA00010552"/>
    </source>
</evidence>
<dbReference type="InterPro" id="IPR019897">
    <property type="entry name" value="RidA_CS"/>
</dbReference>
<comment type="caution">
    <text evidence="2">The sequence shown here is derived from an EMBL/GenBank/DDBJ whole genome shotgun (WGS) entry which is preliminary data.</text>
</comment>
<dbReference type="Gene3D" id="3.30.1330.40">
    <property type="entry name" value="RutC-like"/>
    <property type="match status" value="1"/>
</dbReference>
<dbReference type="NCBIfam" id="TIGR00004">
    <property type="entry name" value="Rid family detoxifying hydrolase"/>
    <property type="match status" value="1"/>
</dbReference>
<evidence type="ECO:0000313" key="3">
    <source>
        <dbReference type="Proteomes" id="UP000176803"/>
    </source>
</evidence>
<dbReference type="Proteomes" id="UP000176803">
    <property type="component" value="Unassembled WGS sequence"/>
</dbReference>
<dbReference type="InterPro" id="IPR035959">
    <property type="entry name" value="RutC-like_sf"/>
</dbReference>
<dbReference type="InterPro" id="IPR006175">
    <property type="entry name" value="YjgF/YER057c/UK114"/>
</dbReference>
<dbReference type="Pfam" id="PF01042">
    <property type="entry name" value="Ribonuc_L-PSP"/>
    <property type="match status" value="1"/>
</dbReference>
<dbReference type="PANTHER" id="PTHR11803">
    <property type="entry name" value="2-IMINOBUTANOATE/2-IMINOPROPANOATE DEAMINASE RIDA"/>
    <property type="match status" value="1"/>
</dbReference>
<comment type="similarity">
    <text evidence="1">Belongs to the RutC family.</text>
</comment>
<dbReference type="AlphaFoldDB" id="A0A1F7I4P6"/>
<accession>A0A1F7I4P6</accession>
<dbReference type="EMBL" id="MGAC01000017">
    <property type="protein sequence ID" value="OGK38333.1"/>
    <property type="molecule type" value="Genomic_DNA"/>
</dbReference>
<dbReference type="FunFam" id="3.30.1330.40:FF:000001">
    <property type="entry name" value="L-PSP family endoribonuclease"/>
    <property type="match status" value="1"/>
</dbReference>
<reference evidence="2 3" key="1">
    <citation type="journal article" date="2016" name="Nat. Commun.">
        <title>Thousands of microbial genomes shed light on interconnected biogeochemical processes in an aquifer system.</title>
        <authorList>
            <person name="Anantharaman K."/>
            <person name="Brown C.T."/>
            <person name="Hug L.A."/>
            <person name="Sharon I."/>
            <person name="Castelle C.J."/>
            <person name="Probst A.J."/>
            <person name="Thomas B.C."/>
            <person name="Singh A."/>
            <person name="Wilkins M.J."/>
            <person name="Karaoz U."/>
            <person name="Brodie E.L."/>
            <person name="Williams K.H."/>
            <person name="Hubbard S.S."/>
            <person name="Banfield J.F."/>
        </authorList>
    </citation>
    <scope>NUCLEOTIDE SEQUENCE [LARGE SCALE GENOMIC DNA]</scope>
</reference>
<name>A0A1F7I4P6_9BACT</name>
<dbReference type="InterPro" id="IPR006056">
    <property type="entry name" value="RidA"/>
</dbReference>
<dbReference type="PROSITE" id="PS01094">
    <property type="entry name" value="UPF0076"/>
    <property type="match status" value="1"/>
</dbReference>
<dbReference type="GO" id="GO:0005829">
    <property type="term" value="C:cytosol"/>
    <property type="evidence" value="ECO:0007669"/>
    <property type="project" value="TreeGrafter"/>
</dbReference>
<organism evidence="2 3">
    <name type="scientific">Candidatus Roizmanbacteria bacterium RIFCSPHIGHO2_12_FULL_41_11</name>
    <dbReference type="NCBI Taxonomy" id="1802052"/>
    <lineage>
        <taxon>Bacteria</taxon>
        <taxon>Candidatus Roizmaniibacteriota</taxon>
    </lineage>
</organism>
<dbReference type="PANTHER" id="PTHR11803:SF58">
    <property type="entry name" value="PROTEIN HMF1-RELATED"/>
    <property type="match status" value="1"/>
</dbReference>
<proteinExistence type="inferred from homology"/>
<sequence length="123" mass="13314">MKSIYTDKAPKAVGPYSQAVIANGFVFCSGQIGIIPATGVLEAGIEKQTHRVLKNISAVLRGAGLDMDKVVKTTVYIKNMNDYLKVNEIYALYFEKNKPARATVEVSNLPKGALVEIEAIAVL</sequence>
<dbReference type="GO" id="GO:0019239">
    <property type="term" value="F:deaminase activity"/>
    <property type="evidence" value="ECO:0007669"/>
    <property type="project" value="TreeGrafter"/>
</dbReference>